<dbReference type="InterPro" id="IPR046348">
    <property type="entry name" value="SIS_dom_sf"/>
</dbReference>
<evidence type="ECO:0000313" key="3">
    <source>
        <dbReference type="WBParaSite" id="SCUD_0001499401-mRNA-1"/>
    </source>
</evidence>
<keyword evidence="2" id="KW-1185">Reference proteome</keyword>
<dbReference type="WBParaSite" id="SCUD_0001499401-mRNA-1">
    <property type="protein sequence ID" value="SCUD_0001499401-mRNA-1"/>
    <property type="gene ID" value="SCUD_0001499401"/>
</dbReference>
<dbReference type="PANTHER" id="PTHR10937:SF0">
    <property type="entry name" value="GLUTAMINE--FRUCTOSE-6-PHOSPHATE TRANSAMINASE (ISOMERIZING)"/>
    <property type="match status" value="1"/>
</dbReference>
<proteinExistence type="predicted"/>
<dbReference type="STRING" id="6186.A0A183KIY5"/>
<dbReference type="AlphaFoldDB" id="A0A183KIY5"/>
<protein>
    <submittedName>
        <fullName evidence="3">Decarboxylase</fullName>
    </submittedName>
</protein>
<dbReference type="GO" id="GO:0097367">
    <property type="term" value="F:carbohydrate derivative binding"/>
    <property type="evidence" value="ECO:0007669"/>
    <property type="project" value="InterPro"/>
</dbReference>
<dbReference type="GO" id="GO:0004360">
    <property type="term" value="F:glutamine-fructose-6-phosphate transaminase (isomerizing) activity"/>
    <property type="evidence" value="ECO:0007669"/>
    <property type="project" value="TreeGrafter"/>
</dbReference>
<evidence type="ECO:0000313" key="1">
    <source>
        <dbReference type="EMBL" id="VDP58070.1"/>
    </source>
</evidence>
<sequence>MVVGDQQWVHTPFVPTGYWSPCALLGHPIVICNEGDSQVMADASYAIQIPETVDCLQSVLAVIPLQLISFHIAVQRGLDVGFE</sequence>
<dbReference type="Proteomes" id="UP000279833">
    <property type="component" value="Unassembled WGS sequence"/>
</dbReference>
<accession>A0A183KIY5</accession>
<dbReference type="SUPFAM" id="SSF53697">
    <property type="entry name" value="SIS domain"/>
    <property type="match status" value="1"/>
</dbReference>
<dbReference type="GO" id="GO:0006002">
    <property type="term" value="P:fructose 6-phosphate metabolic process"/>
    <property type="evidence" value="ECO:0007669"/>
    <property type="project" value="TreeGrafter"/>
</dbReference>
<dbReference type="EMBL" id="UZAK01037196">
    <property type="protein sequence ID" value="VDP58070.1"/>
    <property type="molecule type" value="Genomic_DNA"/>
</dbReference>
<evidence type="ECO:0000313" key="2">
    <source>
        <dbReference type="Proteomes" id="UP000279833"/>
    </source>
</evidence>
<organism evidence="3">
    <name type="scientific">Schistosoma curassoni</name>
    <dbReference type="NCBI Taxonomy" id="6186"/>
    <lineage>
        <taxon>Eukaryota</taxon>
        <taxon>Metazoa</taxon>
        <taxon>Spiralia</taxon>
        <taxon>Lophotrochozoa</taxon>
        <taxon>Platyhelminthes</taxon>
        <taxon>Trematoda</taxon>
        <taxon>Digenea</taxon>
        <taxon>Strigeidida</taxon>
        <taxon>Schistosomatoidea</taxon>
        <taxon>Schistosomatidae</taxon>
        <taxon>Schistosoma</taxon>
    </lineage>
</organism>
<reference evidence="1 2" key="2">
    <citation type="submission" date="2018-11" db="EMBL/GenBank/DDBJ databases">
        <authorList>
            <consortium name="Pathogen Informatics"/>
        </authorList>
    </citation>
    <scope>NUCLEOTIDE SEQUENCE [LARGE SCALE GENOMIC DNA]</scope>
    <source>
        <strain evidence="1">Dakar</strain>
        <strain evidence="2">Dakar, Senegal</strain>
    </source>
</reference>
<dbReference type="PANTHER" id="PTHR10937">
    <property type="entry name" value="GLUCOSAMINE--FRUCTOSE-6-PHOSPHATE AMINOTRANSFERASE, ISOMERIZING"/>
    <property type="match status" value="1"/>
</dbReference>
<name>A0A183KIY5_9TREM</name>
<gene>
    <name evidence="1" type="ORF">SCUD_LOCUS14991</name>
</gene>
<reference evidence="3" key="1">
    <citation type="submission" date="2016-06" db="UniProtKB">
        <authorList>
            <consortium name="WormBaseParasite"/>
        </authorList>
    </citation>
    <scope>IDENTIFICATION</scope>
</reference>
<dbReference type="GO" id="GO:0006047">
    <property type="term" value="P:UDP-N-acetylglucosamine metabolic process"/>
    <property type="evidence" value="ECO:0007669"/>
    <property type="project" value="TreeGrafter"/>
</dbReference>
<dbReference type="GO" id="GO:0006487">
    <property type="term" value="P:protein N-linked glycosylation"/>
    <property type="evidence" value="ECO:0007669"/>
    <property type="project" value="TreeGrafter"/>
</dbReference>
<dbReference type="Gene3D" id="3.40.50.10490">
    <property type="entry name" value="Glucose-6-phosphate isomerase like protein, domain 1"/>
    <property type="match status" value="1"/>
</dbReference>